<comment type="caution">
    <text evidence="11">The sequence shown here is derived from an EMBL/GenBank/DDBJ whole genome shotgun (WGS) entry which is preliminary data.</text>
</comment>
<reference evidence="11 12" key="1">
    <citation type="submission" date="2017-05" db="EMBL/GenBank/DDBJ databases">
        <title>The Genome Sequence of Enterococcus faecium 2D5_DIV0622.</title>
        <authorList>
            <consortium name="The Broad Institute Genomics Platform"/>
            <consortium name="The Broad Institute Genomic Center for Infectious Diseases"/>
            <person name="Earl A."/>
            <person name="Manson A."/>
            <person name="Schwartman J."/>
            <person name="Gilmore M."/>
            <person name="Abouelleil A."/>
            <person name="Cao P."/>
            <person name="Chapman S."/>
            <person name="Cusick C."/>
            <person name="Shea T."/>
            <person name="Young S."/>
            <person name="Neafsey D."/>
            <person name="Nusbaum C."/>
            <person name="Birren B."/>
        </authorList>
    </citation>
    <scope>NUCLEOTIDE SEQUENCE [LARGE SCALE GENOMIC DNA]</scope>
    <source>
        <strain evidence="11 12">2D5_DIV0622</strain>
    </source>
</reference>
<evidence type="ECO:0000256" key="1">
    <source>
        <dbReference type="ARBA" id="ARBA00004496"/>
    </source>
</evidence>
<accession>A0A0H2QKH3</accession>
<keyword evidence="2" id="KW-0963">Cytoplasm</keyword>
<evidence type="ECO:0000313" key="11">
    <source>
        <dbReference type="EMBL" id="OUZ19114.1"/>
    </source>
</evidence>
<dbReference type="PANTHER" id="PTHR35794:SF1">
    <property type="entry name" value="CELL CYCLE PROTEIN GPSB"/>
    <property type="match status" value="1"/>
</dbReference>
<evidence type="ECO:0000256" key="7">
    <source>
        <dbReference type="SAM" id="MobiDB-lite"/>
    </source>
</evidence>
<dbReference type="GeneID" id="60871680"/>
<dbReference type="Gene3D" id="6.10.250.660">
    <property type="match status" value="1"/>
</dbReference>
<dbReference type="GO" id="GO:0051301">
    <property type="term" value="P:cell division"/>
    <property type="evidence" value="ECO:0007669"/>
    <property type="project" value="UniProtKB-KW"/>
</dbReference>
<dbReference type="GO" id="GO:0005737">
    <property type="term" value="C:cytoplasm"/>
    <property type="evidence" value="ECO:0007669"/>
    <property type="project" value="UniProtKB-SubCell"/>
</dbReference>
<dbReference type="Pfam" id="PF05103">
    <property type="entry name" value="DivIVA"/>
    <property type="match status" value="1"/>
</dbReference>
<evidence type="ECO:0000256" key="4">
    <source>
        <dbReference type="ARBA" id="ARBA00023054"/>
    </source>
</evidence>
<evidence type="ECO:0000256" key="2">
    <source>
        <dbReference type="ARBA" id="ARBA00022490"/>
    </source>
</evidence>
<gene>
    <name evidence="8" type="primary">gpsB</name>
    <name evidence="11" type="ORF">A5869_000763</name>
    <name evidence="10" type="ORF">HF857_00700</name>
    <name evidence="8" type="ORF">P7H47_07995</name>
    <name evidence="9" type="ORF">U1294_02920</name>
</gene>
<keyword evidence="3 8" id="KW-0132">Cell division</keyword>
<dbReference type="NCBIfam" id="TIGR03544">
    <property type="entry name" value="DivI1A_domain"/>
    <property type="match status" value="1"/>
</dbReference>
<dbReference type="AlphaFoldDB" id="A0A0H2QKH3"/>
<dbReference type="Proteomes" id="UP000588071">
    <property type="component" value="Unassembled WGS sequence"/>
</dbReference>
<evidence type="ECO:0000313" key="8">
    <source>
        <dbReference type="EMBL" id="MDT2797182.1"/>
    </source>
</evidence>
<evidence type="ECO:0000256" key="5">
    <source>
        <dbReference type="ARBA" id="ARBA00023306"/>
    </source>
</evidence>
<feature type="coiled-coil region" evidence="6">
    <location>
        <begin position="32"/>
        <end position="69"/>
    </location>
</feature>
<name>A0A0H2QKH3_9ENTE</name>
<proteinExistence type="predicted"/>
<dbReference type="NCBIfam" id="NF010725">
    <property type="entry name" value="PRK14127.1"/>
    <property type="match status" value="1"/>
</dbReference>
<reference evidence="8" key="3">
    <citation type="submission" date="2023-03" db="EMBL/GenBank/DDBJ databases">
        <authorList>
            <person name="Shen W."/>
            <person name="Cai J."/>
        </authorList>
    </citation>
    <scope>NUCLEOTIDE SEQUENCE</scope>
    <source>
        <strain evidence="8">B245-2</strain>
    </source>
</reference>
<keyword evidence="5" id="KW-0131">Cell cycle</keyword>
<dbReference type="PANTHER" id="PTHR35794">
    <property type="entry name" value="CELL DIVISION PROTEIN DIVIVA"/>
    <property type="match status" value="1"/>
</dbReference>
<reference evidence="10 13" key="2">
    <citation type="submission" date="2020-04" db="EMBL/GenBank/DDBJ databases">
        <authorList>
            <person name="Hitch T.C.A."/>
            <person name="Wylensek D."/>
            <person name="Clavel T."/>
        </authorList>
    </citation>
    <scope>NUCLEOTIDE SEQUENCE [LARGE SCALE GENOMIC DNA]</scope>
    <source>
        <strain evidence="10 13">WCA-380-WT-3C</strain>
    </source>
</reference>
<reference evidence="9" key="4">
    <citation type="submission" date="2023-12" db="EMBL/GenBank/DDBJ databases">
        <title>Molecular genomic analyses of Enterococcus cecorum from sepsis oubreaks in broilers.</title>
        <authorList>
            <person name="Rhoads D."/>
            <person name="Alrubaye A."/>
        </authorList>
    </citation>
    <scope>NUCLEOTIDE SEQUENCE</scope>
    <source>
        <strain evidence="9">1755</strain>
    </source>
</reference>
<feature type="region of interest" description="Disordered" evidence="7">
    <location>
        <begin position="115"/>
        <end position="138"/>
    </location>
</feature>
<dbReference type="InterPro" id="IPR019933">
    <property type="entry name" value="DivIVA_domain"/>
</dbReference>
<dbReference type="EMBL" id="NIBL01000001">
    <property type="protein sequence ID" value="OUZ19114.1"/>
    <property type="molecule type" value="Genomic_DNA"/>
</dbReference>
<dbReference type="EMBL" id="JARQBI010000018">
    <property type="protein sequence ID" value="MDT2797182.1"/>
    <property type="molecule type" value="Genomic_DNA"/>
</dbReference>
<evidence type="ECO:0000313" key="9">
    <source>
        <dbReference type="EMBL" id="MDZ5597178.1"/>
    </source>
</evidence>
<dbReference type="EMBL" id="JABAFV010000001">
    <property type="protein sequence ID" value="NME48793.1"/>
    <property type="molecule type" value="Genomic_DNA"/>
</dbReference>
<evidence type="ECO:0000313" key="13">
    <source>
        <dbReference type="Proteomes" id="UP000588071"/>
    </source>
</evidence>
<evidence type="ECO:0000313" key="10">
    <source>
        <dbReference type="EMBL" id="NME48793.1"/>
    </source>
</evidence>
<sequence>MAKYNYKAIDIFNKEFKVKMRGFDPDEVDEFLDNIMKDYETFNKEILALQEENDRLNAKINQLNKSQAVMSKIQPESQKSQTVTNFDILKRLSNLEKEVFGKKLDQEVTIEPSSSLSSLSANYTNNDDEDDLDKTRLF</sequence>
<dbReference type="Proteomes" id="UP001255696">
    <property type="component" value="Unassembled WGS sequence"/>
</dbReference>
<evidence type="ECO:0000313" key="12">
    <source>
        <dbReference type="Proteomes" id="UP000196503"/>
    </source>
</evidence>
<protein>
    <submittedName>
        <fullName evidence="8">Cell division regulator GpsB</fullName>
    </submittedName>
</protein>
<evidence type="ECO:0000256" key="6">
    <source>
        <dbReference type="SAM" id="Coils"/>
    </source>
</evidence>
<comment type="subcellular location">
    <subcellularLocation>
        <location evidence="1">Cytoplasm</location>
    </subcellularLocation>
</comment>
<dbReference type="EMBL" id="JAXOGL010000003">
    <property type="protein sequence ID" value="MDZ5597178.1"/>
    <property type="molecule type" value="Genomic_DNA"/>
</dbReference>
<organism evidence="11 12">
    <name type="scientific">Enterococcus cecorum</name>
    <dbReference type="NCBI Taxonomy" id="44008"/>
    <lineage>
        <taxon>Bacteria</taxon>
        <taxon>Bacillati</taxon>
        <taxon>Bacillota</taxon>
        <taxon>Bacilli</taxon>
        <taxon>Lactobacillales</taxon>
        <taxon>Enterococcaceae</taxon>
        <taxon>Enterococcus</taxon>
    </lineage>
</organism>
<dbReference type="Proteomes" id="UP001290582">
    <property type="component" value="Unassembled WGS sequence"/>
</dbReference>
<dbReference type="Proteomes" id="UP000196503">
    <property type="component" value="Unassembled WGS sequence"/>
</dbReference>
<evidence type="ECO:0000256" key="3">
    <source>
        <dbReference type="ARBA" id="ARBA00022618"/>
    </source>
</evidence>
<dbReference type="InterPro" id="IPR007793">
    <property type="entry name" value="DivIVA_fam"/>
</dbReference>
<dbReference type="RefSeq" id="WP_016252176.1">
    <property type="nucleotide sequence ID" value="NZ_AP035890.1"/>
</dbReference>
<keyword evidence="4 6" id="KW-0175">Coiled coil</keyword>